<comment type="caution">
    <text evidence="2">The sequence shown here is derived from an EMBL/GenBank/DDBJ whole genome shotgun (WGS) entry which is preliminary data.</text>
</comment>
<dbReference type="EMBL" id="LFJN01000001">
    <property type="protein sequence ID" value="KPI45675.1"/>
    <property type="molecule type" value="Genomic_DNA"/>
</dbReference>
<dbReference type="Proteomes" id="UP000038010">
    <property type="component" value="Unassembled WGS sequence"/>
</dbReference>
<sequence length="265" mass="29209">MSQHPLSFVSRVIQAKYLTPSVPIDRQVIMRLFHFYLVSATALAAPILQNSQLSEASRHTVRADEGLLNCMLHEDNTDPIRCAKARSLQSEAGVDAVIVRRDAMPVRFTPENNFEEQDPRNQRRQPQGPVPMPCNLFSCGILPRGVKDLFNLQQFRESAPSIVRSGKRSISNLLSRIPSPASVCSQPSTNLGYVLLCAGRTKTPATAAEIETALDAVDKRAVAREASNEPREPTLKAAATTEPVRRDLKELLSDGCLRNPLRCVG</sequence>
<name>A0A0N1HHT2_9EURO</name>
<proteinExistence type="predicted"/>
<protein>
    <submittedName>
        <fullName evidence="2">Uncharacterized protein</fullName>
    </submittedName>
</protein>
<evidence type="ECO:0000256" key="1">
    <source>
        <dbReference type="SAM" id="MobiDB-lite"/>
    </source>
</evidence>
<feature type="region of interest" description="Disordered" evidence="1">
    <location>
        <begin position="109"/>
        <end position="130"/>
    </location>
</feature>
<reference evidence="2 3" key="1">
    <citation type="submission" date="2015-06" db="EMBL/GenBank/DDBJ databases">
        <title>Draft genome of the ant-associated black yeast Phialophora attae CBS 131958.</title>
        <authorList>
            <person name="Moreno L.F."/>
            <person name="Stielow B.J."/>
            <person name="de Hoog S."/>
            <person name="Vicente V.A."/>
            <person name="Weiss V.A."/>
            <person name="de Vries M."/>
            <person name="Cruz L.M."/>
            <person name="Souza E.M."/>
        </authorList>
    </citation>
    <scope>NUCLEOTIDE SEQUENCE [LARGE SCALE GENOMIC DNA]</scope>
    <source>
        <strain evidence="2 3">CBS 131958</strain>
    </source>
</reference>
<dbReference type="VEuPathDB" id="FungiDB:AB675_703"/>
<evidence type="ECO:0000313" key="3">
    <source>
        <dbReference type="Proteomes" id="UP000038010"/>
    </source>
</evidence>
<gene>
    <name evidence="2" type="ORF">AB675_703</name>
</gene>
<keyword evidence="3" id="KW-1185">Reference proteome</keyword>
<evidence type="ECO:0000313" key="2">
    <source>
        <dbReference type="EMBL" id="KPI45675.1"/>
    </source>
</evidence>
<dbReference type="AlphaFoldDB" id="A0A0N1HHT2"/>
<organism evidence="2 3">
    <name type="scientific">Cyphellophora attinorum</name>
    <dbReference type="NCBI Taxonomy" id="1664694"/>
    <lineage>
        <taxon>Eukaryota</taxon>
        <taxon>Fungi</taxon>
        <taxon>Dikarya</taxon>
        <taxon>Ascomycota</taxon>
        <taxon>Pezizomycotina</taxon>
        <taxon>Eurotiomycetes</taxon>
        <taxon>Chaetothyriomycetidae</taxon>
        <taxon>Chaetothyriales</taxon>
        <taxon>Cyphellophoraceae</taxon>
        <taxon>Cyphellophora</taxon>
    </lineage>
</organism>
<dbReference type="RefSeq" id="XP_018005638.1">
    <property type="nucleotide sequence ID" value="XM_018147377.1"/>
</dbReference>
<accession>A0A0N1HHT2</accession>
<dbReference type="GeneID" id="28739246"/>